<dbReference type="AlphaFoldDB" id="A0A218WWY9"/>
<reference evidence="2" key="1">
    <citation type="journal article" date="2017" name="Plant J.">
        <title>The pomegranate (Punica granatum L.) genome and the genomics of punicalagin biosynthesis.</title>
        <authorList>
            <person name="Qin G."/>
            <person name="Xu C."/>
            <person name="Ming R."/>
            <person name="Tang H."/>
            <person name="Guyot R."/>
            <person name="Kramer E.M."/>
            <person name="Hu Y."/>
            <person name="Yi X."/>
            <person name="Qi Y."/>
            <person name="Xu X."/>
            <person name="Gao Z."/>
            <person name="Pan H."/>
            <person name="Jian J."/>
            <person name="Tian Y."/>
            <person name="Yue Z."/>
            <person name="Xu Y."/>
        </authorList>
    </citation>
    <scope>NUCLEOTIDE SEQUENCE [LARGE SCALE GENOMIC DNA]</scope>
    <source>
        <strain evidence="2">cv. Dabenzi</strain>
    </source>
</reference>
<evidence type="ECO:0000313" key="2">
    <source>
        <dbReference type="Proteomes" id="UP000197138"/>
    </source>
</evidence>
<accession>A0A218WWY9</accession>
<name>A0A218WWY9_PUNGR</name>
<protein>
    <submittedName>
        <fullName evidence="1">Uncharacterized protein</fullName>
    </submittedName>
</protein>
<organism evidence="1 2">
    <name type="scientific">Punica granatum</name>
    <name type="common">Pomegranate</name>
    <dbReference type="NCBI Taxonomy" id="22663"/>
    <lineage>
        <taxon>Eukaryota</taxon>
        <taxon>Viridiplantae</taxon>
        <taxon>Streptophyta</taxon>
        <taxon>Embryophyta</taxon>
        <taxon>Tracheophyta</taxon>
        <taxon>Spermatophyta</taxon>
        <taxon>Magnoliopsida</taxon>
        <taxon>eudicotyledons</taxon>
        <taxon>Gunneridae</taxon>
        <taxon>Pentapetalae</taxon>
        <taxon>rosids</taxon>
        <taxon>malvids</taxon>
        <taxon>Myrtales</taxon>
        <taxon>Lythraceae</taxon>
        <taxon>Punica</taxon>
    </lineage>
</organism>
<proteinExistence type="predicted"/>
<sequence>MGYVLHGVQCPKSSITGSNAPHTLNARNPSAEWDLTSSHHHAPSMAHVEGNLDRVCELWLDSSRELDRFNGYHENQPLGPDLWLFDPMRIG</sequence>
<comment type="caution">
    <text evidence="1">The sequence shown here is derived from an EMBL/GenBank/DDBJ whole genome shotgun (WGS) entry which is preliminary data.</text>
</comment>
<evidence type="ECO:0000313" key="1">
    <source>
        <dbReference type="EMBL" id="OWM77173.1"/>
    </source>
</evidence>
<dbReference type="Proteomes" id="UP000197138">
    <property type="component" value="Unassembled WGS sequence"/>
</dbReference>
<dbReference type="EMBL" id="MTKT01002692">
    <property type="protein sequence ID" value="OWM77173.1"/>
    <property type="molecule type" value="Genomic_DNA"/>
</dbReference>
<gene>
    <name evidence="1" type="ORF">CDL15_Pgr026169</name>
</gene>